<dbReference type="Proteomes" id="UP000009183">
    <property type="component" value="Chromosome 15"/>
</dbReference>
<sequence>MTQSSADHAHGSDHPWKYHDHVLEEVRMSRSINDSAVTFSGLKLP</sequence>
<dbReference type="AlphaFoldDB" id="D7U811"/>
<dbReference type="PaxDb" id="29760-VIT_15s0048g02790.t01"/>
<accession>D7U811</accession>
<name>D7U811_VITVI</name>
<dbReference type="HOGENOM" id="CLU_3208676_0_0_1"/>
<protein>
    <submittedName>
        <fullName evidence="1">Uncharacterized protein</fullName>
    </submittedName>
</protein>
<dbReference type="InParanoid" id="D7U811"/>
<keyword evidence="2" id="KW-1185">Reference proteome</keyword>
<dbReference type="EMBL" id="FN596739">
    <property type="protein sequence ID" value="CBI38693.3"/>
    <property type="molecule type" value="Genomic_DNA"/>
</dbReference>
<organism evidence="1 2">
    <name type="scientific">Vitis vinifera</name>
    <name type="common">Grape</name>
    <dbReference type="NCBI Taxonomy" id="29760"/>
    <lineage>
        <taxon>Eukaryota</taxon>
        <taxon>Viridiplantae</taxon>
        <taxon>Streptophyta</taxon>
        <taxon>Embryophyta</taxon>
        <taxon>Tracheophyta</taxon>
        <taxon>Spermatophyta</taxon>
        <taxon>Magnoliopsida</taxon>
        <taxon>eudicotyledons</taxon>
        <taxon>Gunneridae</taxon>
        <taxon>Pentapetalae</taxon>
        <taxon>rosids</taxon>
        <taxon>Vitales</taxon>
        <taxon>Vitaceae</taxon>
        <taxon>Viteae</taxon>
        <taxon>Vitis</taxon>
    </lineage>
</organism>
<evidence type="ECO:0000313" key="2">
    <source>
        <dbReference type="Proteomes" id="UP000009183"/>
    </source>
</evidence>
<evidence type="ECO:0000313" key="1">
    <source>
        <dbReference type="EMBL" id="CBI38693.3"/>
    </source>
</evidence>
<proteinExistence type="predicted"/>
<reference evidence="2" key="1">
    <citation type="journal article" date="2007" name="Nature">
        <title>The grapevine genome sequence suggests ancestral hexaploidization in major angiosperm phyla.</title>
        <authorList>
            <consortium name="The French-Italian Public Consortium for Grapevine Genome Characterization."/>
            <person name="Jaillon O."/>
            <person name="Aury J.-M."/>
            <person name="Noel B."/>
            <person name="Policriti A."/>
            <person name="Clepet C."/>
            <person name="Casagrande A."/>
            <person name="Choisne N."/>
            <person name="Aubourg S."/>
            <person name="Vitulo N."/>
            <person name="Jubin C."/>
            <person name="Vezzi A."/>
            <person name="Legeai F."/>
            <person name="Hugueney P."/>
            <person name="Dasilva C."/>
            <person name="Horner D."/>
            <person name="Mica E."/>
            <person name="Jublot D."/>
            <person name="Poulain J."/>
            <person name="Bruyere C."/>
            <person name="Billault A."/>
            <person name="Segurens B."/>
            <person name="Gouyvenoux M."/>
            <person name="Ugarte E."/>
            <person name="Cattonaro F."/>
            <person name="Anthouard V."/>
            <person name="Vico V."/>
            <person name="Del Fabbro C."/>
            <person name="Alaux M."/>
            <person name="Di Gaspero G."/>
            <person name="Dumas V."/>
            <person name="Felice N."/>
            <person name="Paillard S."/>
            <person name="Juman I."/>
            <person name="Moroldo M."/>
            <person name="Scalabrin S."/>
            <person name="Canaguier A."/>
            <person name="Le Clainche I."/>
            <person name="Malacrida G."/>
            <person name="Durand E."/>
            <person name="Pesole G."/>
            <person name="Laucou V."/>
            <person name="Chatelet P."/>
            <person name="Merdinoglu D."/>
            <person name="Delledonne M."/>
            <person name="Pezzotti M."/>
            <person name="Lecharny A."/>
            <person name="Scarpelli C."/>
            <person name="Artiguenave F."/>
            <person name="Pe M.E."/>
            <person name="Valle G."/>
            <person name="Morgante M."/>
            <person name="Caboche M."/>
            <person name="Adam-Blondon A.-F."/>
            <person name="Weissenbach J."/>
            <person name="Quetier F."/>
            <person name="Wincker P."/>
        </authorList>
    </citation>
    <scope>NUCLEOTIDE SEQUENCE [LARGE SCALE GENOMIC DNA]</scope>
    <source>
        <strain evidence="2">cv. Pinot noir / PN40024</strain>
    </source>
</reference>
<gene>
    <name evidence="1" type="ordered locus">VIT_15s0048g02790</name>
</gene>